<dbReference type="OMA" id="NQNYTDY"/>
<keyword evidence="13" id="KW-1185">Reference proteome</keyword>
<evidence type="ECO:0000256" key="6">
    <source>
        <dbReference type="ARBA" id="ARBA00011893"/>
    </source>
</evidence>
<dbReference type="Pfam" id="PF00156">
    <property type="entry name" value="Pribosyltran"/>
    <property type="match status" value="1"/>
</dbReference>
<comment type="similarity">
    <text evidence="4">Belongs to the purine/pyrimidine phosphoribosyltransferase family.</text>
</comment>
<dbReference type="Proteomes" id="UP000288216">
    <property type="component" value="Unassembled WGS sequence"/>
</dbReference>
<comment type="caution">
    <text evidence="12">The sequence shown here is derived from an EMBL/GenBank/DDBJ whole genome shotgun (WGS) entry which is preliminary data.</text>
</comment>
<evidence type="ECO:0000256" key="4">
    <source>
        <dbReference type="ARBA" id="ARBA00008391"/>
    </source>
</evidence>
<feature type="domain" description="Phosphoribosyltransferase" evidence="11">
    <location>
        <begin position="56"/>
        <end position="192"/>
    </location>
</feature>
<evidence type="ECO:0000259" key="11">
    <source>
        <dbReference type="Pfam" id="PF00156"/>
    </source>
</evidence>
<dbReference type="EMBL" id="BFAA01008571">
    <property type="protein sequence ID" value="GCB68834.1"/>
    <property type="molecule type" value="Genomic_DNA"/>
</dbReference>
<evidence type="ECO:0000256" key="5">
    <source>
        <dbReference type="ARBA" id="ARBA00011738"/>
    </source>
</evidence>
<keyword evidence="9" id="KW-0808">Transferase</keyword>
<dbReference type="GO" id="GO:0006166">
    <property type="term" value="P:purine ribonucleoside salvage"/>
    <property type="evidence" value="ECO:0007669"/>
    <property type="project" value="UniProtKB-KW"/>
</dbReference>
<name>A0A401P6T6_SCYTO</name>
<evidence type="ECO:0000256" key="1">
    <source>
        <dbReference type="ARBA" id="ARBA00000868"/>
    </source>
</evidence>
<organism evidence="12 13">
    <name type="scientific">Scyliorhinus torazame</name>
    <name type="common">Cloudy catshark</name>
    <name type="synonym">Catulus torazame</name>
    <dbReference type="NCBI Taxonomy" id="75743"/>
    <lineage>
        <taxon>Eukaryota</taxon>
        <taxon>Metazoa</taxon>
        <taxon>Chordata</taxon>
        <taxon>Craniata</taxon>
        <taxon>Vertebrata</taxon>
        <taxon>Chondrichthyes</taxon>
        <taxon>Elasmobranchii</taxon>
        <taxon>Galeomorphii</taxon>
        <taxon>Galeoidea</taxon>
        <taxon>Carcharhiniformes</taxon>
        <taxon>Scyliorhinidae</taxon>
        <taxon>Scyliorhinus</taxon>
    </lineage>
</organism>
<dbReference type="CDD" id="cd06223">
    <property type="entry name" value="PRTases_typeI"/>
    <property type="match status" value="1"/>
</dbReference>
<comment type="catalytic activity">
    <reaction evidence="1">
        <text>AMP + diphosphate = 5-phospho-alpha-D-ribose 1-diphosphate + adenine</text>
        <dbReference type="Rhea" id="RHEA:16609"/>
        <dbReference type="ChEBI" id="CHEBI:16708"/>
        <dbReference type="ChEBI" id="CHEBI:33019"/>
        <dbReference type="ChEBI" id="CHEBI:58017"/>
        <dbReference type="ChEBI" id="CHEBI:456215"/>
        <dbReference type="EC" id="2.4.2.7"/>
    </reaction>
</comment>
<dbReference type="SUPFAM" id="SSF53271">
    <property type="entry name" value="PRTase-like"/>
    <property type="match status" value="1"/>
</dbReference>
<dbReference type="GO" id="GO:0005737">
    <property type="term" value="C:cytoplasm"/>
    <property type="evidence" value="ECO:0007669"/>
    <property type="project" value="UniProtKB-SubCell"/>
</dbReference>
<evidence type="ECO:0000256" key="3">
    <source>
        <dbReference type="ARBA" id="ARBA00004659"/>
    </source>
</evidence>
<gene>
    <name evidence="12" type="ORF">scyTo_0015257</name>
</gene>
<dbReference type="InterPro" id="IPR050120">
    <property type="entry name" value="Adenine_PRTase"/>
</dbReference>
<evidence type="ECO:0000256" key="7">
    <source>
        <dbReference type="ARBA" id="ARBA00022490"/>
    </source>
</evidence>
<dbReference type="EC" id="2.4.2.7" evidence="6"/>
<dbReference type="STRING" id="75743.A0A401P6T6"/>
<evidence type="ECO:0000256" key="2">
    <source>
        <dbReference type="ARBA" id="ARBA00004496"/>
    </source>
</evidence>
<dbReference type="Gene3D" id="3.40.50.2020">
    <property type="match status" value="1"/>
</dbReference>
<dbReference type="AlphaFoldDB" id="A0A401P6T6"/>
<proteinExistence type="inferred from homology"/>
<evidence type="ECO:0000313" key="13">
    <source>
        <dbReference type="Proteomes" id="UP000288216"/>
    </source>
</evidence>
<evidence type="ECO:0000256" key="9">
    <source>
        <dbReference type="ARBA" id="ARBA00022679"/>
    </source>
</evidence>
<reference evidence="12 13" key="1">
    <citation type="journal article" date="2018" name="Nat. Ecol. Evol.">
        <title>Shark genomes provide insights into elasmobranch evolution and the origin of vertebrates.</title>
        <authorList>
            <person name="Hara Y"/>
            <person name="Yamaguchi K"/>
            <person name="Onimaru K"/>
            <person name="Kadota M"/>
            <person name="Koyanagi M"/>
            <person name="Keeley SD"/>
            <person name="Tatsumi K"/>
            <person name="Tanaka K"/>
            <person name="Motone F"/>
            <person name="Kageyama Y"/>
            <person name="Nozu R"/>
            <person name="Adachi N"/>
            <person name="Nishimura O"/>
            <person name="Nakagawa R"/>
            <person name="Tanegashima C"/>
            <person name="Kiyatake I"/>
            <person name="Matsumoto R"/>
            <person name="Murakumo K"/>
            <person name="Nishida K"/>
            <person name="Terakita A"/>
            <person name="Kuratani S"/>
            <person name="Sato K"/>
            <person name="Hyodo S Kuraku.S."/>
        </authorList>
    </citation>
    <scope>NUCLEOTIDE SEQUENCE [LARGE SCALE GENOMIC DNA]</scope>
</reference>
<evidence type="ECO:0000256" key="8">
    <source>
        <dbReference type="ARBA" id="ARBA00022676"/>
    </source>
</evidence>
<accession>A0A401P6T6</accession>
<evidence type="ECO:0000313" key="12">
    <source>
        <dbReference type="EMBL" id="GCB68834.1"/>
    </source>
</evidence>
<sequence length="223" mass="24657">MSSGSRGREGRINMEALTIPPEHGKSWYLALMAPNVKGPQYAWLDPSRLYCNQQAFMDCVEDLLQPFQNDTIDIIAGIDAMGFILGAAIANRLGKGFMTIRKEGHSCVETKGKAYSDYTGRQKLLEMRTDVVKTGLRILLVDQWIETGGTMEAAIALIEGQGGTIAGIAAICIEETKGGKRIKAKYKCSTCVPEHLQPQFNNKYLETFKAFETKNTVLKNKSE</sequence>
<keyword evidence="10" id="KW-0660">Purine salvage</keyword>
<dbReference type="FunFam" id="3.40.50.2020:FF:000069">
    <property type="entry name" value="Zgc:174895"/>
    <property type="match status" value="1"/>
</dbReference>
<dbReference type="OrthoDB" id="363185at2759"/>
<dbReference type="InterPro" id="IPR029057">
    <property type="entry name" value="PRTase-like"/>
</dbReference>
<keyword evidence="7" id="KW-0963">Cytoplasm</keyword>
<comment type="subcellular location">
    <subcellularLocation>
        <location evidence="2">Cytoplasm</location>
    </subcellularLocation>
</comment>
<dbReference type="GO" id="GO:0003999">
    <property type="term" value="F:adenine phosphoribosyltransferase activity"/>
    <property type="evidence" value="ECO:0007669"/>
    <property type="project" value="UniProtKB-EC"/>
</dbReference>
<evidence type="ECO:0000256" key="10">
    <source>
        <dbReference type="ARBA" id="ARBA00022726"/>
    </source>
</evidence>
<dbReference type="PANTHER" id="PTHR11776:SF7">
    <property type="entry name" value="PHOSPHORIBOSYLTRANSFERASE DOMAIN-CONTAINING PROTEIN"/>
    <property type="match status" value="1"/>
</dbReference>
<dbReference type="PANTHER" id="PTHR11776">
    <property type="entry name" value="ADENINE PHOSPHORIBOSYLTRANSFERASE"/>
    <property type="match status" value="1"/>
</dbReference>
<protein>
    <recommendedName>
        <fullName evidence="6">adenine phosphoribosyltransferase</fullName>
        <ecNumber evidence="6">2.4.2.7</ecNumber>
    </recommendedName>
</protein>
<dbReference type="InterPro" id="IPR000836">
    <property type="entry name" value="PRTase_dom"/>
</dbReference>
<comment type="subunit">
    <text evidence="5">Homodimer.</text>
</comment>
<keyword evidence="8" id="KW-0328">Glycosyltransferase</keyword>
<comment type="pathway">
    <text evidence="3">Purine metabolism; AMP biosynthesis via salvage pathway; AMP from adenine: step 1/1.</text>
</comment>